<evidence type="ECO:0000259" key="6">
    <source>
        <dbReference type="Pfam" id="PF17210"/>
    </source>
</evidence>
<dbReference type="Pfam" id="PF17210">
    <property type="entry name" value="SdrD_B"/>
    <property type="match status" value="1"/>
</dbReference>
<dbReference type="InterPro" id="IPR001434">
    <property type="entry name" value="OmcB-like_DUF11"/>
</dbReference>
<feature type="domain" description="SD-repeat containing protein B" evidence="6">
    <location>
        <begin position="517"/>
        <end position="585"/>
    </location>
</feature>
<keyword evidence="3" id="KW-0732">Signal</keyword>
<reference evidence="8" key="1">
    <citation type="journal article" date="2005" name="Environ. Microbiol.">
        <title>Genetic and functional properties of uncultivated thermophilic crenarchaeotes from a subsurface gold mine as revealed by analysis of genome fragments.</title>
        <authorList>
            <person name="Nunoura T."/>
            <person name="Hirayama H."/>
            <person name="Takami H."/>
            <person name="Oida H."/>
            <person name="Nishi S."/>
            <person name="Shimamura S."/>
            <person name="Suzuki Y."/>
            <person name="Inagaki F."/>
            <person name="Takai K."/>
            <person name="Nealson K.H."/>
            <person name="Horikoshi K."/>
        </authorList>
    </citation>
    <scope>NUCLEOTIDE SEQUENCE</scope>
</reference>
<evidence type="ECO:0000313" key="8">
    <source>
        <dbReference type="EMBL" id="BAL59487.1"/>
    </source>
</evidence>
<dbReference type="SUPFAM" id="SSF49899">
    <property type="entry name" value="Concanavalin A-like lectins/glucanases"/>
    <property type="match status" value="1"/>
</dbReference>
<dbReference type="InterPro" id="IPR013320">
    <property type="entry name" value="ConA-like_dom_sf"/>
</dbReference>
<dbReference type="InterPro" id="IPR013783">
    <property type="entry name" value="Ig-like_fold"/>
</dbReference>
<name>H5SV58_ACEAU</name>
<dbReference type="AlphaFoldDB" id="H5SV58"/>
<dbReference type="SUPFAM" id="SSF117074">
    <property type="entry name" value="Hypothetical protein PA1324"/>
    <property type="match status" value="2"/>
</dbReference>
<reference evidence="8" key="2">
    <citation type="journal article" date="2012" name="PLoS ONE">
        <title>A Deeply Branching Thermophilic Bacterium with an Ancient Acetyl-CoA Pathway Dominates a Subsurface Ecosystem.</title>
        <authorList>
            <person name="Takami H."/>
            <person name="Noguchi H."/>
            <person name="Takaki Y."/>
            <person name="Uchiyama I."/>
            <person name="Toyoda A."/>
            <person name="Nishi S."/>
            <person name="Chee G.-J."/>
            <person name="Arai W."/>
            <person name="Nunoura T."/>
            <person name="Itoh T."/>
            <person name="Hattori M."/>
            <person name="Takai K."/>
        </authorList>
    </citation>
    <scope>NUCLEOTIDE SEQUENCE</scope>
</reference>
<dbReference type="NCBIfam" id="TIGR01451">
    <property type="entry name" value="B_ant_repeat"/>
    <property type="match status" value="1"/>
</dbReference>
<feature type="domain" description="DUF11" evidence="5">
    <location>
        <begin position="992"/>
        <end position="1094"/>
    </location>
</feature>
<dbReference type="Pfam" id="PF20009">
    <property type="entry name" value="GEVED"/>
    <property type="match status" value="1"/>
</dbReference>
<dbReference type="Pfam" id="PF01345">
    <property type="entry name" value="DUF11"/>
    <property type="match status" value="2"/>
</dbReference>
<sequence>MKRRGYTLFLLGALGLLLSLGSIPAVTLQVTNCVQPPSGMTAWWPLDETSGTTVTDIVNGFNGTTQPGPISGFGGPGPTPILPSSFPPGMVGSSLFFGAGRHIRVPHNPNLDPGTGSFAVDFWFIWGGGSGPIIQKMLPTGEGWGIFVVPSSTNPNNATVQVKWTFASGFSMPVATLAIVANRWYFLYAHIERGFGTNPDLSRLFLFDPLAGTMSNTGPGVIAGVIAPTNTISTTADLLIGGDGVTPGARIAVDEVEIFKRALTLQEIQAIYNAGAAGKCKQPPEPTADLGDAPDSTNHPNKPMTAYTSVPAKFPTVFDPATGTPPGPKHLAPKKLAWLGKDVSFENEADLLPDADTVTNIDPSTNAADQDKFDDGVVLPIAIPMVCGQTQFNYTVTSTTAAKLYVNVWFDFNRDGDWNDPIQKCPLGPAVTGSFTEWAVQNQLITVSGPGTFTFTTPFGAANPTKGQDMWMRITLTDQPIAPAQGADGSGPAGGYQFGETEDYLLRLEYTELCGIKWNDLNGNGKQDPGEPGLANWVIEVKDANGNIIGYAVTDDQGRYCVVVPSPGKYTVTEQQQQGWTQTAPPAPGTYTVTVPPAQTNLNFGNQQKEGKAEICVFKFNDLNGNGKQDPNEPLLPGWSFTVSPTPLPPTTSPVTTGLQGGICFGVAAPGTYTITEIVQPGWTPTTPNPQTVTVAPGQLANVFFGNQKEEKPCDLAIKKTATPTPTALVQVTITLTVPAGQTCTPGTVVVGDQQPPGMNFNLPGALVVTPAADWNCSATTSSNLSCTNAVTLAGSYTATFTFTSTVQPGINIENCATATVSGQLISKSCVPVQVAPPGVCDRQIKKSVSPNPVPSGGTVTITLTVTNVGTAPCPVVAGINVADPQPAGMTFNTAVPPTANKPGWSCGFTPPGPTAFCISSSPLLPGSTNAVTITFTAKVTAPPGSQIQNCAEVTNVGDANQANNKSCVTITVIGIPPPPVDLTLAKLFDGVLRPEAEVTYALRVMNVGGAPTSSAIRVSDPLPPTLRFVAAAGLGWNCSAQGQNVVCTSAGPIAPNQISTILLRVRVAAQPGQQITNCATVETAGDANPANNRGCHTGTVQR</sequence>
<dbReference type="Gene3D" id="2.60.40.10">
    <property type="entry name" value="Immunoglobulins"/>
    <property type="match status" value="3"/>
</dbReference>
<evidence type="ECO:0000256" key="4">
    <source>
        <dbReference type="SAM" id="MobiDB-lite"/>
    </source>
</evidence>
<keyword evidence="2" id="KW-0964">Secreted</keyword>
<evidence type="ECO:0000256" key="3">
    <source>
        <dbReference type="ARBA" id="ARBA00022729"/>
    </source>
</evidence>
<dbReference type="InterPro" id="IPR033764">
    <property type="entry name" value="Sdr_B"/>
</dbReference>
<evidence type="ECO:0000256" key="2">
    <source>
        <dbReference type="ARBA" id="ARBA00022525"/>
    </source>
</evidence>
<feature type="domain" description="DUF11" evidence="5">
    <location>
        <begin position="844"/>
        <end position="971"/>
    </location>
</feature>
<evidence type="ECO:0000259" key="5">
    <source>
        <dbReference type="Pfam" id="PF01345"/>
    </source>
</evidence>
<protein>
    <recommendedName>
        <fullName evidence="9">DUF11 domain-containing protein</fullName>
    </recommendedName>
</protein>
<evidence type="ECO:0000256" key="1">
    <source>
        <dbReference type="ARBA" id="ARBA00004613"/>
    </source>
</evidence>
<evidence type="ECO:0000259" key="7">
    <source>
        <dbReference type="Pfam" id="PF20009"/>
    </source>
</evidence>
<comment type="subcellular location">
    <subcellularLocation>
        <location evidence="1">Secreted</location>
    </subcellularLocation>
</comment>
<dbReference type="InterPro" id="IPR047589">
    <property type="entry name" value="DUF11_rpt"/>
</dbReference>
<dbReference type="Gene3D" id="2.60.120.200">
    <property type="match status" value="1"/>
</dbReference>
<dbReference type="EMBL" id="AP011803">
    <property type="protein sequence ID" value="BAL59487.1"/>
    <property type="molecule type" value="Genomic_DNA"/>
</dbReference>
<gene>
    <name evidence="8" type="ORF">HGMM_OP4C123</name>
</gene>
<feature type="domain" description="GEVED" evidence="7">
    <location>
        <begin position="405"/>
        <end position="506"/>
    </location>
</feature>
<organism evidence="8">
    <name type="scientific">Acetithermum autotrophicum</name>
    <dbReference type="NCBI Taxonomy" id="1446466"/>
    <lineage>
        <taxon>Bacteria</taxon>
        <taxon>Candidatus Bipolaricaulota</taxon>
        <taxon>Candidatus Acetithermum</taxon>
    </lineage>
</organism>
<feature type="region of interest" description="Disordered" evidence="4">
    <location>
        <begin position="277"/>
        <end position="304"/>
    </location>
</feature>
<dbReference type="GO" id="GO:0005576">
    <property type="term" value="C:extracellular region"/>
    <property type="evidence" value="ECO:0007669"/>
    <property type="project" value="UniProtKB-SubCell"/>
</dbReference>
<accession>H5SV58</accession>
<evidence type="ECO:0008006" key="9">
    <source>
        <dbReference type="Google" id="ProtNLM"/>
    </source>
</evidence>
<dbReference type="InterPro" id="IPR045474">
    <property type="entry name" value="GEVED"/>
</dbReference>
<proteinExistence type="predicted"/>